<protein>
    <submittedName>
        <fullName evidence="3">Uncharacterized protein</fullName>
    </submittedName>
</protein>
<comment type="caution">
    <text evidence="3">The sequence shown here is derived from an EMBL/GenBank/DDBJ whole genome shotgun (WGS) entry which is preliminary data.</text>
</comment>
<keyword evidence="4" id="KW-1185">Reference proteome</keyword>
<evidence type="ECO:0000313" key="3">
    <source>
        <dbReference type="EMBL" id="OTF75740.1"/>
    </source>
</evidence>
<evidence type="ECO:0000256" key="1">
    <source>
        <dbReference type="SAM" id="Coils"/>
    </source>
</evidence>
<accession>A0A1Y3B4I2</accession>
<sequence>MPKRDKSSTRTQSDSDQDPQPSKAPRSDSSDKLERLLSDPSIITDYNIEKCCDVLDLFKNISDKRTINRYLDLINIASSTIRTIATKLQNIENMHDMLKEIKEDINCKNNQPIPSFAQIVKREPHSIPQPISKQEEKTIIVKPNNETSPHLIENKIKAILKQSNKKVKINKIYSKQKCVIIKTPNDEQISDDLINQINSHDNTKNECTAYSPKMRDPTILLKNVSCDIDLLNLTQQIVDCNEELADSKEEMKFLFKMKYGDHTAKHMSVVLRPSCVQKLRSREAQ</sequence>
<feature type="coiled-coil region" evidence="1">
    <location>
        <begin position="84"/>
        <end position="111"/>
    </location>
</feature>
<evidence type="ECO:0000313" key="4">
    <source>
        <dbReference type="Proteomes" id="UP000194236"/>
    </source>
</evidence>
<evidence type="ECO:0000256" key="2">
    <source>
        <dbReference type="SAM" id="MobiDB-lite"/>
    </source>
</evidence>
<feature type="compositionally biased region" description="Low complexity" evidence="2">
    <location>
        <begin position="9"/>
        <end position="23"/>
    </location>
</feature>
<reference evidence="3 4" key="1">
    <citation type="submission" date="2017-03" db="EMBL/GenBank/DDBJ databases">
        <title>Genome Survey of Euroglyphus maynei.</title>
        <authorList>
            <person name="Arlian L.G."/>
            <person name="Morgan M.S."/>
            <person name="Rider S.D."/>
        </authorList>
    </citation>
    <scope>NUCLEOTIDE SEQUENCE [LARGE SCALE GENOMIC DNA]</scope>
    <source>
        <strain evidence="3">Arlian Lab</strain>
        <tissue evidence="3">Whole body</tissue>
    </source>
</reference>
<name>A0A1Y3B4I2_EURMA</name>
<dbReference type="OrthoDB" id="10669855at2759"/>
<dbReference type="Proteomes" id="UP000194236">
    <property type="component" value="Unassembled WGS sequence"/>
</dbReference>
<gene>
    <name evidence="3" type="ORF">BLA29_002866</name>
</gene>
<keyword evidence="1" id="KW-0175">Coiled coil</keyword>
<feature type="compositionally biased region" description="Basic and acidic residues" evidence="2">
    <location>
        <begin position="25"/>
        <end position="34"/>
    </location>
</feature>
<dbReference type="EMBL" id="MUJZ01040590">
    <property type="protein sequence ID" value="OTF75740.1"/>
    <property type="molecule type" value="Genomic_DNA"/>
</dbReference>
<organism evidence="3 4">
    <name type="scientific">Euroglyphus maynei</name>
    <name type="common">Mayne's house dust mite</name>
    <dbReference type="NCBI Taxonomy" id="6958"/>
    <lineage>
        <taxon>Eukaryota</taxon>
        <taxon>Metazoa</taxon>
        <taxon>Ecdysozoa</taxon>
        <taxon>Arthropoda</taxon>
        <taxon>Chelicerata</taxon>
        <taxon>Arachnida</taxon>
        <taxon>Acari</taxon>
        <taxon>Acariformes</taxon>
        <taxon>Sarcoptiformes</taxon>
        <taxon>Astigmata</taxon>
        <taxon>Psoroptidia</taxon>
        <taxon>Analgoidea</taxon>
        <taxon>Pyroglyphidae</taxon>
        <taxon>Pyroglyphinae</taxon>
        <taxon>Euroglyphus</taxon>
    </lineage>
</organism>
<feature type="region of interest" description="Disordered" evidence="2">
    <location>
        <begin position="1"/>
        <end position="34"/>
    </location>
</feature>
<proteinExistence type="predicted"/>
<dbReference type="AlphaFoldDB" id="A0A1Y3B4I2"/>